<protein>
    <submittedName>
        <fullName evidence="1">Uncharacterized protein</fullName>
    </submittedName>
</protein>
<dbReference type="AlphaFoldDB" id="A0A0V1F4M3"/>
<proteinExistence type="predicted"/>
<dbReference type="Proteomes" id="UP000054995">
    <property type="component" value="Unassembled WGS sequence"/>
</dbReference>
<accession>A0A0V1F4M3</accession>
<keyword evidence="2" id="KW-1185">Reference proteome</keyword>
<evidence type="ECO:0000313" key="2">
    <source>
        <dbReference type="Proteomes" id="UP000054995"/>
    </source>
</evidence>
<evidence type="ECO:0000313" key="1">
    <source>
        <dbReference type="EMBL" id="KRY80888.1"/>
    </source>
</evidence>
<dbReference type="EMBL" id="JYDT01000297">
    <property type="protein sequence ID" value="KRY80888.1"/>
    <property type="molecule type" value="Genomic_DNA"/>
</dbReference>
<name>A0A0V1F4M3_TRIPS</name>
<organism evidence="1 2">
    <name type="scientific">Trichinella pseudospiralis</name>
    <name type="common">Parasitic roundworm</name>
    <dbReference type="NCBI Taxonomy" id="6337"/>
    <lineage>
        <taxon>Eukaryota</taxon>
        <taxon>Metazoa</taxon>
        <taxon>Ecdysozoa</taxon>
        <taxon>Nematoda</taxon>
        <taxon>Enoplea</taxon>
        <taxon>Dorylaimia</taxon>
        <taxon>Trichinellida</taxon>
        <taxon>Trichinellidae</taxon>
        <taxon>Trichinella</taxon>
    </lineage>
</organism>
<sequence>MLGACQDSAIISSLPPLEMKFTLPCTFTAHESTPVLHRTVTQVSSDYQLEKQHTRKCWLHRTVTGITLFSVEAKSNYSSVVRFIKNSLRDSGCSAVITAQKEPPFFQLVKVCRCILTVLVGTPCNHKDCTELHCKFWHRRNLWVVDLWNSLLYLRHRYRHQTPWQLWTQTKCRVNGWCAN</sequence>
<gene>
    <name evidence="1" type="ORF">T4D_12155</name>
</gene>
<comment type="caution">
    <text evidence="1">The sequence shown here is derived from an EMBL/GenBank/DDBJ whole genome shotgun (WGS) entry which is preliminary data.</text>
</comment>
<reference evidence="1 2" key="1">
    <citation type="submission" date="2015-01" db="EMBL/GenBank/DDBJ databases">
        <title>Evolution of Trichinella species and genotypes.</title>
        <authorList>
            <person name="Korhonen P.K."/>
            <person name="Edoardo P."/>
            <person name="Giuseppe L.R."/>
            <person name="Gasser R.B."/>
        </authorList>
    </citation>
    <scope>NUCLEOTIDE SEQUENCE [LARGE SCALE GENOMIC DNA]</scope>
    <source>
        <strain evidence="1">ISS470</strain>
    </source>
</reference>